<feature type="domain" description="tRNA (32-2'-O)-methyltransferase regulator THADA-like TPR repeats region" evidence="4">
    <location>
        <begin position="233"/>
        <end position="538"/>
    </location>
</feature>
<evidence type="ECO:0008006" key="8">
    <source>
        <dbReference type="Google" id="ProtNLM"/>
    </source>
</evidence>
<dbReference type="Proteomes" id="UP000827724">
    <property type="component" value="Unassembled WGS sequence"/>
</dbReference>
<keyword evidence="2" id="KW-0819">tRNA processing</keyword>
<dbReference type="SUPFAM" id="SSF48371">
    <property type="entry name" value="ARM repeat"/>
    <property type="match status" value="1"/>
</dbReference>
<dbReference type="Gene3D" id="1.25.10.10">
    <property type="entry name" value="Leucine-rich Repeat Variant"/>
    <property type="match status" value="1"/>
</dbReference>
<dbReference type="Pfam" id="PF25150">
    <property type="entry name" value="TPR_Trm732"/>
    <property type="match status" value="1"/>
</dbReference>
<dbReference type="GO" id="GO:0005829">
    <property type="term" value="C:cytosol"/>
    <property type="evidence" value="ECO:0007669"/>
    <property type="project" value="TreeGrafter"/>
</dbReference>
<evidence type="ECO:0000259" key="4">
    <source>
        <dbReference type="Pfam" id="PF25150"/>
    </source>
</evidence>
<dbReference type="GO" id="GO:0030488">
    <property type="term" value="P:tRNA methylation"/>
    <property type="evidence" value="ECO:0007669"/>
    <property type="project" value="TreeGrafter"/>
</dbReference>
<dbReference type="Pfam" id="PF26523">
    <property type="entry name" value="Trm732_C"/>
    <property type="match status" value="1"/>
</dbReference>
<feature type="domain" description="tRNA (32-2'-O)-methyltransferase regulator THADA-like C-terminal TPR repeats region" evidence="5">
    <location>
        <begin position="914"/>
        <end position="1069"/>
    </location>
</feature>
<dbReference type="InterPro" id="IPR011989">
    <property type="entry name" value="ARM-like"/>
</dbReference>
<evidence type="ECO:0000313" key="7">
    <source>
        <dbReference type="Proteomes" id="UP000827724"/>
    </source>
</evidence>
<dbReference type="EMBL" id="JAIWOZ010000001">
    <property type="protein sequence ID" value="KAH6610312.1"/>
    <property type="molecule type" value="Genomic_DNA"/>
</dbReference>
<keyword evidence="7" id="KW-1185">Reference proteome</keyword>
<dbReference type="Pfam" id="PF25151">
    <property type="entry name" value="TPR_Trm732_C"/>
    <property type="match status" value="1"/>
</dbReference>
<dbReference type="InterPro" id="IPR056843">
    <property type="entry name" value="THADA-like_TPR"/>
</dbReference>
<comment type="caution">
    <text evidence="6">The sequence shown here is derived from an EMBL/GenBank/DDBJ whole genome shotgun (WGS) entry which is preliminary data.</text>
</comment>
<gene>
    <name evidence="6" type="ORF">Trco_000332</name>
</gene>
<evidence type="ECO:0000256" key="2">
    <source>
        <dbReference type="ARBA" id="ARBA00022694"/>
    </source>
</evidence>
<proteinExistence type="inferred from homology"/>
<dbReference type="Pfam" id="PF10350">
    <property type="entry name" value="DUF2428"/>
    <property type="match status" value="1"/>
</dbReference>
<dbReference type="InterPro" id="IPR019442">
    <property type="entry name" value="THADA/TRM732_DUF2428"/>
</dbReference>
<feature type="domain" description="DUF2428" evidence="3">
    <location>
        <begin position="672"/>
        <end position="912"/>
    </location>
</feature>
<dbReference type="InterPro" id="IPR016024">
    <property type="entry name" value="ARM-type_fold"/>
</dbReference>
<dbReference type="PANTHER" id="PTHR14387">
    <property type="entry name" value="THADA/DEATH RECEPTOR INTERACTING PROTEIN"/>
    <property type="match status" value="1"/>
</dbReference>
<dbReference type="PANTHER" id="PTHR14387:SF0">
    <property type="entry name" value="DUF2428 DOMAIN-CONTAINING PROTEIN"/>
    <property type="match status" value="1"/>
</dbReference>
<accession>A0A9P8TZQ5</accession>
<evidence type="ECO:0000259" key="3">
    <source>
        <dbReference type="Pfam" id="PF10350"/>
    </source>
</evidence>
<dbReference type="InterPro" id="IPR056842">
    <property type="entry name" value="THADA-like_TPR_C"/>
</dbReference>
<evidence type="ECO:0000256" key="1">
    <source>
        <dbReference type="ARBA" id="ARBA00010409"/>
    </source>
</evidence>
<protein>
    <recommendedName>
        <fullName evidence="8">DUF2428 domain-containing protein</fullName>
    </recommendedName>
</protein>
<evidence type="ECO:0000259" key="5">
    <source>
        <dbReference type="Pfam" id="PF25151"/>
    </source>
</evidence>
<dbReference type="InterPro" id="IPR051954">
    <property type="entry name" value="tRNA_methyltransferase_THADA"/>
</dbReference>
<evidence type="ECO:0000313" key="6">
    <source>
        <dbReference type="EMBL" id="KAH6610312.1"/>
    </source>
</evidence>
<dbReference type="OrthoDB" id="73997at2759"/>
<name>A0A9P8TZQ5_9HYPO</name>
<reference evidence="6" key="1">
    <citation type="submission" date="2021-08" db="EMBL/GenBank/DDBJ databases">
        <title>Chromosome-Level Trichoderma cornu-damae using Hi-C Data.</title>
        <authorList>
            <person name="Kim C.S."/>
        </authorList>
    </citation>
    <scope>NUCLEOTIDE SEQUENCE</scope>
    <source>
        <strain evidence="6">KA19-0412C</strain>
    </source>
</reference>
<sequence length="1556" mass="172762">MQTRLIPEHVDLLGNPTPVMKWLEEQDVASQQSYAINIFDTILEEAAQPRSVSGNACVRLCGFVERVSKSESEVLQLWAFSRDVTFRLYDFYIDWNEFDHHRSMRLVLDLIAQLFRRNPEKKTALDTRDLLVDNLISIAIGRSTKPVAKSALKTLDYFLAKGVFNLDYVKAAHLSYHQELAGAADIEIWRTFTVELLQWTRLHFVCPAAGKFIVSLFRSLRQRGDEESTGLTMDTWHRWLLEFLAEEPGLLESFKNYIFLPLFKADRPEGLKFLQHVNQNESSSSVTAANDDFDASALLTLAALETGKKLGLVEEPYIGSDQSAGDNSSITLRENALESVLTHPSHQVRTSALGLLISSPSTTRPYSATTLDLLKRHLATFFADPDAKFRVDVCARARDMFKRVRGAISILKKSIPRARAKARKSASKGAASSAHQPALYRTNLISWPEPELAYCLGYHEEFLRWYLRFLCAELSPTASYQRHITSLKSLIFILRMEGDSSKTWETADDQQLFFDYFDGKWVRALADLVMDPFDDVRETASLALAQMFADKRYRKFTLDSTKSCQRRSGELDELLHRAERVSVRTARADHSDGVARASQLLYKFLDAEDERLGLLSKLVDALDHKISKAEADLGQAVLEQPLHSTFASLCFTWQAVSEKKLSCSEVESAAAMQERMIACCERVWKAVRDVLCDDSPEGHLPEEMEDTEGLDTKGLLSYSFRAIHESSNLMRTIALSVRNRSREGLVTPSRKAFEAIGTLAFEQLASLRHRGAFTTVAATFATCCQLAKHLDLVDGEMSLLDVWYKGTLNEILGQRSTTRRSAGIPSMMTGILSANASSPSFEDAMARLIEIASIEARVLETDGSNLPQVHAYNCLKDIFKNSLLTSMGNKSEKYLPQCLELAASGLRSEVWAIRNCGLIFLRSLIDSLFGSQESKAMIEAGWDGKANRIPYHRYPNLPTVLAGLLKSGHKMVTSTNATSSAESVFPALDIIRRAGPPDLLRDEIQVHVAAYLLSPVWHVREMAARTLCSCLLHEKWLGVVQDLFHKSLNNKNTNGKNHVHGVLLSLKFLIERFSEVAPDRLMADLPQLTAFLETSHIDSVYVDCPEIIAAYLEVINMIWMSQISKSQPLQPPKVLIPTTQGSALLKVQSMISRLLSSSQKGDPVEQVRELLSESCIGADTTVAALESIPKLWHTTSTPYQIRAALCELYIDVCLRTSFAEPQVVAIESLAELMDQLIAGGKIDSLPTSSLLDMWTALPQRSLSPSLSNAIVRASGCLVAVADRAKRLSTPALRNWGAMMADAGSDDKSFDTRFAAAQSLCSFFSVIGTRSSSEEYLPVLLALYDALNDDDDEVREAGSAAARGVVGQNLVPLEASSRLLQWLTRQFSGSAEFKAIAASRIAGRGPSLSAGQPWGSSPGARLAAALRSDDSLFAVEEQNLFVDEVREANRWATVFLNLTWDGEGSEEDDKTLGKLDEWVCDGLAQIQQLMKQEDGPLGWASNPHVFAICTCILRGAVTLTRAHGSSKLRQAVGWLRESLGSPNHRVSRLLMEPLDGM</sequence>
<organism evidence="6 7">
    <name type="scientific">Trichoderma cornu-damae</name>
    <dbReference type="NCBI Taxonomy" id="654480"/>
    <lineage>
        <taxon>Eukaryota</taxon>
        <taxon>Fungi</taxon>
        <taxon>Dikarya</taxon>
        <taxon>Ascomycota</taxon>
        <taxon>Pezizomycotina</taxon>
        <taxon>Sordariomycetes</taxon>
        <taxon>Hypocreomycetidae</taxon>
        <taxon>Hypocreales</taxon>
        <taxon>Hypocreaceae</taxon>
        <taxon>Trichoderma</taxon>
    </lineage>
</organism>
<comment type="similarity">
    <text evidence="1">Belongs to the THADA family.</text>
</comment>